<dbReference type="PANTHER" id="PTHR47506">
    <property type="entry name" value="TRANSCRIPTIONAL REGULATORY PROTEIN"/>
    <property type="match status" value="1"/>
</dbReference>
<evidence type="ECO:0000313" key="7">
    <source>
        <dbReference type="Proteomes" id="UP000186132"/>
    </source>
</evidence>
<organism evidence="6 7">
    <name type="scientific">Jatrophihabitans endophyticus</name>
    <dbReference type="NCBI Taxonomy" id="1206085"/>
    <lineage>
        <taxon>Bacteria</taxon>
        <taxon>Bacillati</taxon>
        <taxon>Actinomycetota</taxon>
        <taxon>Actinomycetes</taxon>
        <taxon>Jatrophihabitantales</taxon>
        <taxon>Jatrophihabitantaceae</taxon>
        <taxon>Jatrophihabitans</taxon>
    </lineage>
</organism>
<sequence>MTDLFAEPAPLPPAGERILAAASSMFYESGIHAVGVDAIAEAAGTTKKTLYDRFGSKDALIAAYLVRRGRRWQAYLAEVADRRRPGISRVLAVFDALASWTRTERRGCGFVNAYAEYGGRDDAIEAVVRAEKQWMRAWFVEGLRDAGMPAARAARLGAAVHLLYEGAIVTLTAGGDADAVATARRAARDLLAA</sequence>
<dbReference type="RefSeq" id="WP_073389260.1">
    <property type="nucleotide sequence ID" value="NZ_FQVU01000002.1"/>
</dbReference>
<dbReference type="InterPro" id="IPR009057">
    <property type="entry name" value="Homeodomain-like_sf"/>
</dbReference>
<reference evidence="6 7" key="1">
    <citation type="submission" date="2016-11" db="EMBL/GenBank/DDBJ databases">
        <authorList>
            <person name="Jaros S."/>
            <person name="Januszkiewicz K."/>
            <person name="Wedrychowicz H."/>
        </authorList>
    </citation>
    <scope>NUCLEOTIDE SEQUENCE [LARGE SCALE GENOMIC DNA]</scope>
    <source>
        <strain evidence="6 7">DSM 45627</strain>
    </source>
</reference>
<evidence type="ECO:0000256" key="4">
    <source>
        <dbReference type="PROSITE-ProRule" id="PRU00335"/>
    </source>
</evidence>
<dbReference type="Pfam" id="PF21993">
    <property type="entry name" value="TetR_C_13_2"/>
    <property type="match status" value="1"/>
</dbReference>
<keyword evidence="1" id="KW-0805">Transcription regulation</keyword>
<gene>
    <name evidence="6" type="ORF">SAMN05443575_2006</name>
</gene>
<proteinExistence type="predicted"/>
<name>A0A1M5IU72_9ACTN</name>
<feature type="domain" description="HTH tetR-type" evidence="5">
    <location>
        <begin position="12"/>
        <end position="72"/>
    </location>
</feature>
<evidence type="ECO:0000313" key="6">
    <source>
        <dbReference type="EMBL" id="SHG31892.1"/>
    </source>
</evidence>
<dbReference type="AlphaFoldDB" id="A0A1M5IU72"/>
<dbReference type="SUPFAM" id="SSF46689">
    <property type="entry name" value="Homeodomain-like"/>
    <property type="match status" value="1"/>
</dbReference>
<evidence type="ECO:0000256" key="1">
    <source>
        <dbReference type="ARBA" id="ARBA00023015"/>
    </source>
</evidence>
<dbReference type="EMBL" id="FQVU01000002">
    <property type="protein sequence ID" value="SHG31892.1"/>
    <property type="molecule type" value="Genomic_DNA"/>
</dbReference>
<feature type="DNA-binding region" description="H-T-H motif" evidence="4">
    <location>
        <begin position="35"/>
        <end position="54"/>
    </location>
</feature>
<dbReference type="Gene3D" id="1.10.357.10">
    <property type="entry name" value="Tetracycline Repressor, domain 2"/>
    <property type="match status" value="1"/>
</dbReference>
<dbReference type="PROSITE" id="PS50977">
    <property type="entry name" value="HTH_TETR_2"/>
    <property type="match status" value="1"/>
</dbReference>
<dbReference type="InterPro" id="IPR001647">
    <property type="entry name" value="HTH_TetR"/>
</dbReference>
<dbReference type="STRING" id="1206085.SAMN05443575_2006"/>
<keyword evidence="3" id="KW-0804">Transcription</keyword>
<evidence type="ECO:0000256" key="3">
    <source>
        <dbReference type="ARBA" id="ARBA00023163"/>
    </source>
</evidence>
<evidence type="ECO:0000259" key="5">
    <source>
        <dbReference type="PROSITE" id="PS50977"/>
    </source>
</evidence>
<dbReference type="InterPro" id="IPR054156">
    <property type="entry name" value="YxaF_TetR_C"/>
</dbReference>
<dbReference type="PRINTS" id="PR00455">
    <property type="entry name" value="HTHTETR"/>
</dbReference>
<keyword evidence="2 4" id="KW-0238">DNA-binding</keyword>
<dbReference type="Pfam" id="PF00440">
    <property type="entry name" value="TetR_N"/>
    <property type="match status" value="1"/>
</dbReference>
<evidence type="ECO:0000256" key="2">
    <source>
        <dbReference type="ARBA" id="ARBA00023125"/>
    </source>
</evidence>
<dbReference type="Proteomes" id="UP000186132">
    <property type="component" value="Unassembled WGS sequence"/>
</dbReference>
<dbReference type="PANTHER" id="PTHR47506:SF1">
    <property type="entry name" value="HTH-TYPE TRANSCRIPTIONAL REGULATOR YJDC"/>
    <property type="match status" value="1"/>
</dbReference>
<dbReference type="OrthoDB" id="4214267at2"/>
<accession>A0A1M5IU72</accession>
<dbReference type="SUPFAM" id="SSF48498">
    <property type="entry name" value="Tetracyclin repressor-like, C-terminal domain"/>
    <property type="match status" value="1"/>
</dbReference>
<protein>
    <submittedName>
        <fullName evidence="6">Transcriptional regulator, TetR family</fullName>
    </submittedName>
</protein>
<dbReference type="InterPro" id="IPR036271">
    <property type="entry name" value="Tet_transcr_reg_TetR-rel_C_sf"/>
</dbReference>
<keyword evidence="7" id="KW-1185">Reference proteome</keyword>
<dbReference type="GO" id="GO:0003677">
    <property type="term" value="F:DNA binding"/>
    <property type="evidence" value="ECO:0007669"/>
    <property type="project" value="UniProtKB-UniRule"/>
</dbReference>